<dbReference type="EMBL" id="CAJGYO010000006">
    <property type="protein sequence ID" value="CAD6235043.1"/>
    <property type="molecule type" value="Genomic_DNA"/>
</dbReference>
<dbReference type="Proteomes" id="UP000604825">
    <property type="component" value="Unassembled WGS sequence"/>
</dbReference>
<keyword evidence="2" id="KW-1185">Reference proteome</keyword>
<gene>
    <name evidence="1" type="ORF">NCGR_LOCUS23410</name>
</gene>
<dbReference type="AlphaFoldDB" id="A0A811P1S6"/>
<proteinExistence type="predicted"/>
<accession>A0A811P1S6</accession>
<comment type="caution">
    <text evidence="1">The sequence shown here is derived from an EMBL/GenBank/DDBJ whole genome shotgun (WGS) entry which is preliminary data.</text>
</comment>
<sequence length="175" mass="18946">MGGIGRCCESSGNFYANAGWPSERRQHDAARFNGRTSVPADGLCGVTELELLRRSRGSSTGDEGHNAQPPSAEVSLLAQLEMMLCIPLENPLLSKPRLRRSRTPSMVMSVCQSGRLVAKTKASNPTIQAQNVLKQKLGIIDMPQGLGPMALDSIKAFFAALCHPPNKRPFERSSL</sequence>
<name>A0A811P1S6_9POAL</name>
<reference evidence="1" key="1">
    <citation type="submission" date="2020-10" db="EMBL/GenBank/DDBJ databases">
        <authorList>
            <person name="Han B."/>
            <person name="Lu T."/>
            <person name="Zhao Q."/>
            <person name="Huang X."/>
            <person name="Zhao Y."/>
        </authorList>
    </citation>
    <scope>NUCLEOTIDE SEQUENCE</scope>
</reference>
<organism evidence="1 2">
    <name type="scientific">Miscanthus lutarioriparius</name>
    <dbReference type="NCBI Taxonomy" id="422564"/>
    <lineage>
        <taxon>Eukaryota</taxon>
        <taxon>Viridiplantae</taxon>
        <taxon>Streptophyta</taxon>
        <taxon>Embryophyta</taxon>
        <taxon>Tracheophyta</taxon>
        <taxon>Spermatophyta</taxon>
        <taxon>Magnoliopsida</taxon>
        <taxon>Liliopsida</taxon>
        <taxon>Poales</taxon>
        <taxon>Poaceae</taxon>
        <taxon>PACMAD clade</taxon>
        <taxon>Panicoideae</taxon>
        <taxon>Andropogonodae</taxon>
        <taxon>Andropogoneae</taxon>
        <taxon>Saccharinae</taxon>
        <taxon>Miscanthus</taxon>
    </lineage>
</organism>
<evidence type="ECO:0000313" key="1">
    <source>
        <dbReference type="EMBL" id="CAD6235043.1"/>
    </source>
</evidence>
<evidence type="ECO:0000313" key="2">
    <source>
        <dbReference type="Proteomes" id="UP000604825"/>
    </source>
</evidence>
<protein>
    <submittedName>
        <fullName evidence="1">Uncharacterized protein</fullName>
    </submittedName>
</protein>